<evidence type="ECO:0000313" key="2">
    <source>
        <dbReference type="EMBL" id="OYD15098.1"/>
    </source>
</evidence>
<protein>
    <recommendedName>
        <fullName evidence="5">Peptidase C1A papain C-terminal domain-containing protein</fullName>
    </recommendedName>
</protein>
<organism evidence="3 4">
    <name type="scientific">candidate division WOR-3 bacterium JGI_Cruoil_03_44_89</name>
    <dbReference type="NCBI Taxonomy" id="1973748"/>
    <lineage>
        <taxon>Bacteria</taxon>
        <taxon>Bacteria division WOR-3</taxon>
    </lineage>
</organism>
<evidence type="ECO:0000256" key="1">
    <source>
        <dbReference type="SAM" id="SignalP"/>
    </source>
</evidence>
<accession>A0A235BSH9</accession>
<evidence type="ECO:0000313" key="3">
    <source>
        <dbReference type="EMBL" id="OYD15460.1"/>
    </source>
</evidence>
<dbReference type="EMBL" id="NOZQ01000143">
    <property type="protein sequence ID" value="OYD15098.1"/>
    <property type="molecule type" value="Genomic_DNA"/>
</dbReference>
<proteinExistence type="predicted"/>
<dbReference type="EMBL" id="NOZQ01000119">
    <property type="protein sequence ID" value="OYD15460.1"/>
    <property type="molecule type" value="Genomic_DNA"/>
</dbReference>
<gene>
    <name evidence="3" type="ORF">CH333_05705</name>
    <name evidence="2" type="ORF">CH333_06590</name>
</gene>
<name>A0A235BSH9_UNCW3</name>
<dbReference type="InterPro" id="IPR038765">
    <property type="entry name" value="Papain-like_cys_pep_sf"/>
</dbReference>
<feature type="chain" id="PRO_5014280668" description="Peptidase C1A papain C-terminal domain-containing protein" evidence="1">
    <location>
        <begin position="20"/>
        <end position="126"/>
    </location>
</feature>
<sequence>MRRYVIVAFALLVSYADLMAELHPVGCLPEDPTKIAWLHKARVIVGPTRSEVDLSPFMPPVGNQQTQGSCVAWAVGYYHKTYQEWFEHRWDVNDSTHRFSPAFIYNQINGGVDEGSRFSDALKMPV</sequence>
<keyword evidence="1" id="KW-0732">Signal</keyword>
<dbReference type="AlphaFoldDB" id="A0A235BSH9"/>
<dbReference type="Gene3D" id="3.90.70.10">
    <property type="entry name" value="Cysteine proteinases"/>
    <property type="match status" value="1"/>
</dbReference>
<dbReference type="SUPFAM" id="SSF54001">
    <property type="entry name" value="Cysteine proteinases"/>
    <property type="match status" value="1"/>
</dbReference>
<feature type="signal peptide" evidence="1">
    <location>
        <begin position="1"/>
        <end position="19"/>
    </location>
</feature>
<dbReference type="Proteomes" id="UP000215215">
    <property type="component" value="Unassembled WGS sequence"/>
</dbReference>
<evidence type="ECO:0000313" key="4">
    <source>
        <dbReference type="Proteomes" id="UP000215215"/>
    </source>
</evidence>
<evidence type="ECO:0008006" key="5">
    <source>
        <dbReference type="Google" id="ProtNLM"/>
    </source>
</evidence>
<comment type="caution">
    <text evidence="3">The sequence shown here is derived from an EMBL/GenBank/DDBJ whole genome shotgun (WGS) entry which is preliminary data.</text>
</comment>
<reference evidence="3 4" key="1">
    <citation type="submission" date="2017-07" db="EMBL/GenBank/DDBJ databases">
        <title>Recovery of genomes from metagenomes via a dereplication, aggregation, and scoring strategy.</title>
        <authorList>
            <person name="Sieber C.M."/>
            <person name="Probst A.J."/>
            <person name="Sharrar A."/>
            <person name="Thomas B.C."/>
            <person name="Hess M."/>
            <person name="Tringe S.G."/>
            <person name="Banfield J.F."/>
        </authorList>
    </citation>
    <scope>NUCLEOTIDE SEQUENCE [LARGE SCALE GENOMIC DNA]</scope>
    <source>
        <strain evidence="3">JGI_Cruoil_03_44_89</strain>
    </source>
</reference>